<dbReference type="SUPFAM" id="SSF54211">
    <property type="entry name" value="Ribosomal protein S5 domain 2-like"/>
    <property type="match status" value="1"/>
</dbReference>
<keyword evidence="1" id="KW-0808">Transferase</keyword>
<proteinExistence type="inferred from homology"/>
<dbReference type="PANTHER" id="PTHR32463">
    <property type="entry name" value="L-FUCOSE KINASE"/>
    <property type="match status" value="1"/>
</dbReference>
<comment type="similarity">
    <text evidence="5">Belongs to the GHMP kinase family.</text>
</comment>
<dbReference type="Pfam" id="PF08544">
    <property type="entry name" value="GHMP_kinases_C"/>
    <property type="match status" value="1"/>
</dbReference>
<dbReference type="InterPro" id="IPR001174">
    <property type="entry name" value="HddA/FKP"/>
</dbReference>
<dbReference type="PIRSF" id="PIRSF036406">
    <property type="entry name" value="Hept_kin"/>
    <property type="match status" value="1"/>
</dbReference>
<keyword evidence="9" id="KW-1185">Reference proteome</keyword>
<evidence type="ECO:0000259" key="7">
    <source>
        <dbReference type="Pfam" id="PF08544"/>
    </source>
</evidence>
<comment type="caution">
    <text evidence="8">The sequence shown here is derived from an EMBL/GenBank/DDBJ whole genome shotgun (WGS) entry which is preliminary data.</text>
</comment>
<dbReference type="AlphaFoldDB" id="A0AAX2AJX0"/>
<dbReference type="EMBL" id="NXID01000006">
    <property type="protein sequence ID" value="RXK16521.1"/>
    <property type="molecule type" value="Genomic_DNA"/>
</dbReference>
<evidence type="ECO:0000259" key="6">
    <source>
        <dbReference type="Pfam" id="PF00288"/>
    </source>
</evidence>
<organism evidence="8 9">
    <name type="scientific">Malaciobacter mytili LMG 24559</name>
    <dbReference type="NCBI Taxonomy" id="1032238"/>
    <lineage>
        <taxon>Bacteria</taxon>
        <taxon>Pseudomonadati</taxon>
        <taxon>Campylobacterota</taxon>
        <taxon>Epsilonproteobacteria</taxon>
        <taxon>Campylobacterales</taxon>
        <taxon>Arcobacteraceae</taxon>
        <taxon>Malaciobacter</taxon>
    </lineage>
</organism>
<dbReference type="Proteomes" id="UP000290092">
    <property type="component" value="Unassembled WGS sequence"/>
</dbReference>
<keyword evidence="4" id="KW-0067">ATP-binding</keyword>
<dbReference type="InterPro" id="IPR020568">
    <property type="entry name" value="Ribosomal_Su5_D2-typ_SF"/>
</dbReference>
<reference evidence="8 9" key="1">
    <citation type="submission" date="2017-09" db="EMBL/GenBank/DDBJ databases">
        <title>Genomics of the genus Arcobacter.</title>
        <authorList>
            <person name="Perez-Cataluna A."/>
            <person name="Figueras M.J."/>
            <person name="Salas-Masso N."/>
        </authorList>
    </citation>
    <scope>NUCLEOTIDE SEQUENCE [LARGE SCALE GENOMIC DNA]</scope>
    <source>
        <strain evidence="8 9">CECT 7386</strain>
    </source>
</reference>
<dbReference type="InterPro" id="IPR013750">
    <property type="entry name" value="GHMP_kinase_C_dom"/>
</dbReference>
<evidence type="ECO:0000256" key="5">
    <source>
        <dbReference type="ARBA" id="ARBA00038121"/>
    </source>
</evidence>
<dbReference type="PANTHER" id="PTHR32463:SF0">
    <property type="entry name" value="L-FUCOSE KINASE"/>
    <property type="match status" value="1"/>
</dbReference>
<dbReference type="SUPFAM" id="SSF55060">
    <property type="entry name" value="GHMP Kinase, C-terminal domain"/>
    <property type="match status" value="1"/>
</dbReference>
<keyword evidence="3 8" id="KW-0418">Kinase</keyword>
<dbReference type="InterPro" id="IPR052203">
    <property type="entry name" value="GHMP_Kinase-Related"/>
</dbReference>
<sequence>MIISRTPHRISFFGGGTDYPAYYNEYGGKTLGVAINKYSYLNVRKLPPFFMHKHRIVYSKQENVCNINDIQHPSVRETLKYFNVDYGLSIHHDGDIPARSGMGSSSAFTVGLVNSLNALEGRMSSKSELTKKAIYIEQNLIKENVGSQDQTFAAYGGFNLINFLQNGEISVNPIILNKQRVATFQNNIMLFFSGLSRTASEVVEEQIKNTQINVPNLNKIKTLVDDAYRILIDEKRDLREFGELLNYTWQLKKKLSSKISNDEIDNMYDKALKAGAIGGKLLGAGGGGFMVFYVEQKNQQKVLNALNGYLHIPFNFDFDGSKIIVYEPNYKEK</sequence>
<dbReference type="InterPro" id="IPR006204">
    <property type="entry name" value="GHMP_kinase_N_dom"/>
</dbReference>
<evidence type="ECO:0000256" key="1">
    <source>
        <dbReference type="ARBA" id="ARBA00022679"/>
    </source>
</evidence>
<dbReference type="PRINTS" id="PR00960">
    <property type="entry name" value="LMBPPROTEIN"/>
</dbReference>
<dbReference type="InterPro" id="IPR014606">
    <property type="entry name" value="Heptose_7-P_kinase"/>
</dbReference>
<evidence type="ECO:0000256" key="3">
    <source>
        <dbReference type="ARBA" id="ARBA00022777"/>
    </source>
</evidence>
<dbReference type="GO" id="GO:0050201">
    <property type="term" value="F:fucokinase activity"/>
    <property type="evidence" value="ECO:0007669"/>
    <property type="project" value="TreeGrafter"/>
</dbReference>
<gene>
    <name evidence="8" type="ORF">CP985_02940</name>
</gene>
<dbReference type="GO" id="GO:0005524">
    <property type="term" value="F:ATP binding"/>
    <property type="evidence" value="ECO:0007669"/>
    <property type="project" value="UniProtKB-KW"/>
</dbReference>
<evidence type="ECO:0000313" key="8">
    <source>
        <dbReference type="EMBL" id="RXK16521.1"/>
    </source>
</evidence>
<dbReference type="Gene3D" id="3.30.230.120">
    <property type="match status" value="1"/>
</dbReference>
<accession>A0AAX2AJX0</accession>
<dbReference type="RefSeq" id="WP_114841174.1">
    <property type="nucleotide sequence ID" value="NZ_CP031219.1"/>
</dbReference>
<evidence type="ECO:0000313" key="9">
    <source>
        <dbReference type="Proteomes" id="UP000290092"/>
    </source>
</evidence>
<name>A0AAX2AJX0_9BACT</name>
<dbReference type="InterPro" id="IPR036554">
    <property type="entry name" value="GHMP_kinase_C_sf"/>
</dbReference>
<protein>
    <submittedName>
        <fullName evidence="8">Kinase</fullName>
    </submittedName>
</protein>
<dbReference type="KEGG" id="amyt:AMYT_0706"/>
<dbReference type="GO" id="GO:0042352">
    <property type="term" value="P:GDP-L-fucose salvage"/>
    <property type="evidence" value="ECO:0007669"/>
    <property type="project" value="TreeGrafter"/>
</dbReference>
<keyword evidence="2" id="KW-0547">Nucleotide-binding</keyword>
<feature type="domain" description="GHMP kinase N-terminal" evidence="6">
    <location>
        <begin position="79"/>
        <end position="157"/>
    </location>
</feature>
<feature type="domain" description="GHMP kinase C-terminal" evidence="7">
    <location>
        <begin position="235"/>
        <end position="308"/>
    </location>
</feature>
<evidence type="ECO:0000256" key="2">
    <source>
        <dbReference type="ARBA" id="ARBA00022741"/>
    </source>
</evidence>
<dbReference type="Pfam" id="PF00288">
    <property type="entry name" value="GHMP_kinases_N"/>
    <property type="match status" value="1"/>
</dbReference>
<evidence type="ECO:0000256" key="4">
    <source>
        <dbReference type="ARBA" id="ARBA00022840"/>
    </source>
</evidence>